<keyword evidence="2 3" id="KW-0067">ATP-binding</keyword>
<dbReference type="InterPro" id="IPR017441">
    <property type="entry name" value="Protein_kinase_ATP_BS"/>
</dbReference>
<feature type="binding site" evidence="3">
    <location>
        <position position="114"/>
    </location>
    <ligand>
        <name>ATP</name>
        <dbReference type="ChEBI" id="CHEBI:30616"/>
    </ligand>
</feature>
<dbReference type="PROSITE" id="PS50011">
    <property type="entry name" value="PROTEIN_KINASE_DOM"/>
    <property type="match status" value="1"/>
</dbReference>
<dbReference type="Gene3D" id="1.10.510.10">
    <property type="entry name" value="Transferase(Phosphotransferase) domain 1"/>
    <property type="match status" value="1"/>
</dbReference>
<keyword evidence="1 3" id="KW-0547">Nucleotide-binding</keyword>
<name>A0ABP0BH25_9PEZI</name>
<evidence type="ECO:0000256" key="1">
    <source>
        <dbReference type="ARBA" id="ARBA00022741"/>
    </source>
</evidence>
<dbReference type="PROSITE" id="PS00108">
    <property type="entry name" value="PROTEIN_KINASE_ST"/>
    <property type="match status" value="1"/>
</dbReference>
<dbReference type="PANTHER" id="PTHR44167">
    <property type="entry name" value="OVARIAN-SPECIFIC SERINE/THREONINE-PROTEIN KINASE LOK-RELATED"/>
    <property type="match status" value="1"/>
</dbReference>
<evidence type="ECO:0000313" key="7">
    <source>
        <dbReference type="Proteomes" id="UP001642405"/>
    </source>
</evidence>
<evidence type="ECO:0000256" key="2">
    <source>
        <dbReference type="ARBA" id="ARBA00022840"/>
    </source>
</evidence>
<dbReference type="InterPro" id="IPR008271">
    <property type="entry name" value="Ser/Thr_kinase_AS"/>
</dbReference>
<dbReference type="InterPro" id="IPR011009">
    <property type="entry name" value="Kinase-like_dom_sf"/>
</dbReference>
<feature type="domain" description="Protein kinase" evidence="5">
    <location>
        <begin position="85"/>
        <end position="342"/>
    </location>
</feature>
<protein>
    <recommendedName>
        <fullName evidence="5">Protein kinase domain-containing protein</fullName>
    </recommendedName>
</protein>
<comment type="caution">
    <text evidence="6">The sequence shown here is derived from an EMBL/GenBank/DDBJ whole genome shotgun (WGS) entry which is preliminary data.</text>
</comment>
<dbReference type="Pfam" id="PF00069">
    <property type="entry name" value="Pkinase"/>
    <property type="match status" value="1"/>
</dbReference>
<accession>A0ABP0BH25</accession>
<evidence type="ECO:0000259" key="5">
    <source>
        <dbReference type="PROSITE" id="PS50011"/>
    </source>
</evidence>
<proteinExistence type="inferred from homology"/>
<dbReference type="PROSITE" id="PS00107">
    <property type="entry name" value="PROTEIN_KINASE_ATP"/>
    <property type="match status" value="1"/>
</dbReference>
<keyword evidence="7" id="KW-1185">Reference proteome</keyword>
<dbReference type="Proteomes" id="UP001642405">
    <property type="component" value="Unassembled WGS sequence"/>
</dbReference>
<dbReference type="SUPFAM" id="SSF56112">
    <property type="entry name" value="Protein kinase-like (PK-like)"/>
    <property type="match status" value="1"/>
</dbReference>
<evidence type="ECO:0000256" key="3">
    <source>
        <dbReference type="PROSITE-ProRule" id="PRU10141"/>
    </source>
</evidence>
<dbReference type="InterPro" id="IPR000719">
    <property type="entry name" value="Prot_kinase_dom"/>
</dbReference>
<comment type="similarity">
    <text evidence="4">Belongs to the protein kinase superfamily.</text>
</comment>
<reference evidence="6 7" key="1">
    <citation type="submission" date="2024-01" db="EMBL/GenBank/DDBJ databases">
        <authorList>
            <person name="Allen C."/>
            <person name="Tagirdzhanova G."/>
        </authorList>
    </citation>
    <scope>NUCLEOTIDE SEQUENCE [LARGE SCALE GENOMIC DNA]</scope>
</reference>
<sequence length="360" mass="40807">MVYVGVGVNPVLGMCGTHHDLIRFRIIWSSSVAESIKDRMERRTAGLVTHPDYAQTIDDTGTMNEPGMAMRLRTLRNNTRLPMRYRQLEELGNGTFGHVYKALDYDSGKHMAVKVIFRKPGQTNKSWAKMHREVKNLDHTNHKHIIGLIWSQDWDTPKAEIFLSLKHGNLGDLARQHRQDSRDQIVALCNTMFFHMLQALDYLQYNGLIHRDVKPDNILYTLNQGVYEFCLGDFGVSSTIHCAKTFSGTTAYMAPEVAFHKTQTPKVDVSSLYATILSVLNEGCYNDMDMNEQLANYPVVQDTILRIAADKTKADLYPLRFMAAQDPVQRASAAQMLCLLFQGVGLTTPRHKVTPIKTET</sequence>
<keyword evidence="4" id="KW-0808">Transferase</keyword>
<evidence type="ECO:0000313" key="6">
    <source>
        <dbReference type="EMBL" id="CAK7218496.1"/>
    </source>
</evidence>
<dbReference type="SMART" id="SM00220">
    <property type="entry name" value="S_TKc"/>
    <property type="match status" value="1"/>
</dbReference>
<dbReference type="EMBL" id="CAWUHB010000015">
    <property type="protein sequence ID" value="CAK7218496.1"/>
    <property type="molecule type" value="Genomic_DNA"/>
</dbReference>
<keyword evidence="4" id="KW-0418">Kinase</keyword>
<gene>
    <name evidence="6" type="ORF">SCUCBS95973_003508</name>
</gene>
<organism evidence="6 7">
    <name type="scientific">Sporothrix curviconia</name>
    <dbReference type="NCBI Taxonomy" id="1260050"/>
    <lineage>
        <taxon>Eukaryota</taxon>
        <taxon>Fungi</taxon>
        <taxon>Dikarya</taxon>
        <taxon>Ascomycota</taxon>
        <taxon>Pezizomycotina</taxon>
        <taxon>Sordariomycetes</taxon>
        <taxon>Sordariomycetidae</taxon>
        <taxon>Ophiostomatales</taxon>
        <taxon>Ophiostomataceae</taxon>
        <taxon>Sporothrix</taxon>
    </lineage>
</organism>
<keyword evidence="4" id="KW-0723">Serine/threonine-protein kinase</keyword>
<dbReference type="PANTHER" id="PTHR44167:SF24">
    <property type="entry name" value="SERINE_THREONINE-PROTEIN KINASE CHK2"/>
    <property type="match status" value="1"/>
</dbReference>
<evidence type="ECO:0000256" key="4">
    <source>
        <dbReference type="RuleBase" id="RU000304"/>
    </source>
</evidence>